<dbReference type="PROSITE" id="PS00886">
    <property type="entry name" value="ILVD_EDD_1"/>
    <property type="match status" value="1"/>
</dbReference>
<evidence type="ECO:0000256" key="6">
    <source>
        <dbReference type="ARBA" id="ARBA00022842"/>
    </source>
</evidence>
<dbReference type="InterPro" id="IPR050165">
    <property type="entry name" value="DHAD_IlvD/Edd"/>
</dbReference>
<comment type="pathway">
    <text evidence="13">Amino-acid biosynthesis; L-isoleucine biosynthesis; L-isoleucine from 2-oxobutanoate: step 3/4.</text>
</comment>
<keyword evidence="9" id="KW-0456">Lyase</keyword>
<dbReference type="GO" id="GO:0009082">
    <property type="term" value="P:branched-chain amino acid biosynthetic process"/>
    <property type="evidence" value="ECO:0007669"/>
    <property type="project" value="UniProtKB-KW"/>
</dbReference>
<dbReference type="SUPFAM" id="SSF143975">
    <property type="entry name" value="IlvD/EDD N-terminal domain-like"/>
    <property type="match status" value="1"/>
</dbReference>
<dbReference type="EC" id="4.2.1.9" evidence="14"/>
<evidence type="ECO:0000256" key="12">
    <source>
        <dbReference type="ARBA" id="ARBA00029436"/>
    </source>
</evidence>
<feature type="domain" description="Dihydroxy-acid/6-phosphogluconate dehydratase N-terminal" evidence="18">
    <location>
        <begin position="64"/>
        <end position="391"/>
    </location>
</feature>
<evidence type="ECO:0000256" key="1">
    <source>
        <dbReference type="ARBA" id="ARBA00001946"/>
    </source>
</evidence>
<dbReference type="InterPro" id="IPR042096">
    <property type="entry name" value="Dihydro-acid_dehy_C"/>
</dbReference>
<dbReference type="PANTHER" id="PTHR21000:SF13">
    <property type="entry name" value="DIHYDROXY-ACID DEHYDRATASE"/>
    <property type="match status" value="1"/>
</dbReference>
<evidence type="ECO:0000256" key="16">
    <source>
        <dbReference type="ARBA" id="ARBA00052865"/>
    </source>
</evidence>
<comment type="similarity">
    <text evidence="2">Belongs to the IlvD/Edd family.</text>
</comment>
<dbReference type="EMBL" id="JAVRRT010000015">
    <property type="protein sequence ID" value="KAK5165736.1"/>
    <property type="molecule type" value="Genomic_DNA"/>
</dbReference>
<dbReference type="AlphaFoldDB" id="A0AAV9P2P9"/>
<feature type="region of interest" description="Disordered" evidence="17">
    <location>
        <begin position="1"/>
        <end position="29"/>
    </location>
</feature>
<dbReference type="InterPro" id="IPR037237">
    <property type="entry name" value="IlvD/EDD_N"/>
</dbReference>
<evidence type="ECO:0000256" key="4">
    <source>
        <dbReference type="ARBA" id="ARBA00022714"/>
    </source>
</evidence>
<comment type="catalytic activity">
    <reaction evidence="16">
        <text>(2R,3R)-2,3-dihydroxy-3-methylpentanoate = (S)-3-methyl-2-oxopentanoate + H2O</text>
        <dbReference type="Rhea" id="RHEA:27694"/>
        <dbReference type="ChEBI" id="CHEBI:15377"/>
        <dbReference type="ChEBI" id="CHEBI:35146"/>
        <dbReference type="ChEBI" id="CHEBI:49258"/>
        <dbReference type="EC" id="4.2.1.9"/>
    </reaction>
    <physiologicalReaction direction="left-to-right" evidence="16">
        <dbReference type="Rhea" id="RHEA:27695"/>
    </physiologicalReaction>
</comment>
<dbReference type="GO" id="GO:0046872">
    <property type="term" value="F:metal ion binding"/>
    <property type="evidence" value="ECO:0007669"/>
    <property type="project" value="UniProtKB-KW"/>
</dbReference>
<evidence type="ECO:0000313" key="21">
    <source>
        <dbReference type="Proteomes" id="UP001337655"/>
    </source>
</evidence>
<evidence type="ECO:0000256" key="17">
    <source>
        <dbReference type="SAM" id="MobiDB-lite"/>
    </source>
</evidence>
<feature type="compositionally biased region" description="Polar residues" evidence="17">
    <location>
        <begin position="20"/>
        <end position="29"/>
    </location>
</feature>
<evidence type="ECO:0000256" key="8">
    <source>
        <dbReference type="ARBA" id="ARBA00023014"/>
    </source>
</evidence>
<comment type="cofactor">
    <cofactor evidence="15">
        <name>[2Fe-2S] cluster</name>
        <dbReference type="ChEBI" id="CHEBI:190135"/>
    </cofactor>
</comment>
<keyword evidence="21" id="KW-1185">Reference proteome</keyword>
<keyword evidence="7" id="KW-0408">Iron</keyword>
<evidence type="ECO:0000256" key="10">
    <source>
        <dbReference type="ARBA" id="ARBA00023304"/>
    </source>
</evidence>
<dbReference type="PROSITE" id="PS00887">
    <property type="entry name" value="ILVD_EDD_2"/>
    <property type="match status" value="1"/>
</dbReference>
<evidence type="ECO:0000256" key="7">
    <source>
        <dbReference type="ARBA" id="ARBA00023004"/>
    </source>
</evidence>
<evidence type="ECO:0000256" key="14">
    <source>
        <dbReference type="ARBA" id="ARBA00029490"/>
    </source>
</evidence>
<keyword evidence="10" id="KW-0100">Branched-chain amino acid biosynthesis</keyword>
<evidence type="ECO:0000256" key="15">
    <source>
        <dbReference type="ARBA" id="ARBA00034078"/>
    </source>
</evidence>
<dbReference type="GO" id="GO:0051537">
    <property type="term" value="F:2 iron, 2 sulfur cluster binding"/>
    <property type="evidence" value="ECO:0007669"/>
    <property type="project" value="UniProtKB-KW"/>
</dbReference>
<evidence type="ECO:0000256" key="5">
    <source>
        <dbReference type="ARBA" id="ARBA00022723"/>
    </source>
</evidence>
<dbReference type="FunFam" id="3.50.30.80:FF:000001">
    <property type="entry name" value="Dihydroxy-acid dehydratase"/>
    <property type="match status" value="1"/>
</dbReference>
<dbReference type="Pfam" id="PF24877">
    <property type="entry name" value="ILV_EDD_C"/>
    <property type="match status" value="1"/>
</dbReference>
<dbReference type="GeneID" id="89929991"/>
<dbReference type="InterPro" id="IPR000581">
    <property type="entry name" value="ILV_EDD_N"/>
</dbReference>
<keyword evidence="6" id="KW-0460">Magnesium</keyword>
<dbReference type="GO" id="GO:0005739">
    <property type="term" value="C:mitochondrion"/>
    <property type="evidence" value="ECO:0007669"/>
    <property type="project" value="TreeGrafter"/>
</dbReference>
<organism evidence="20 21">
    <name type="scientific">Saxophila tyrrhenica</name>
    <dbReference type="NCBI Taxonomy" id="1690608"/>
    <lineage>
        <taxon>Eukaryota</taxon>
        <taxon>Fungi</taxon>
        <taxon>Dikarya</taxon>
        <taxon>Ascomycota</taxon>
        <taxon>Pezizomycotina</taxon>
        <taxon>Dothideomycetes</taxon>
        <taxon>Dothideomycetidae</taxon>
        <taxon>Mycosphaerellales</taxon>
        <taxon>Extremaceae</taxon>
        <taxon>Saxophila</taxon>
    </lineage>
</organism>
<dbReference type="RefSeq" id="XP_064655748.1">
    <property type="nucleotide sequence ID" value="XM_064805889.1"/>
</dbReference>
<dbReference type="NCBIfam" id="NF002068">
    <property type="entry name" value="PRK00911.1"/>
    <property type="match status" value="1"/>
</dbReference>
<comment type="catalytic activity">
    <reaction evidence="11">
        <text>(2R)-2,3-dihydroxy-3-methylbutanoate = 3-methyl-2-oxobutanoate + H2O</text>
        <dbReference type="Rhea" id="RHEA:24809"/>
        <dbReference type="ChEBI" id="CHEBI:11851"/>
        <dbReference type="ChEBI" id="CHEBI:15377"/>
        <dbReference type="ChEBI" id="CHEBI:49072"/>
        <dbReference type="EC" id="4.2.1.9"/>
    </reaction>
    <physiologicalReaction direction="left-to-right" evidence="11">
        <dbReference type="Rhea" id="RHEA:24810"/>
    </physiologicalReaction>
</comment>
<evidence type="ECO:0000259" key="18">
    <source>
        <dbReference type="Pfam" id="PF00920"/>
    </source>
</evidence>
<keyword evidence="3" id="KW-0028">Amino-acid biosynthesis</keyword>
<evidence type="ECO:0000256" key="9">
    <source>
        <dbReference type="ARBA" id="ARBA00023239"/>
    </source>
</evidence>
<evidence type="ECO:0000259" key="19">
    <source>
        <dbReference type="Pfam" id="PF24877"/>
    </source>
</evidence>
<name>A0AAV9P2P9_9PEZI</name>
<feature type="compositionally biased region" description="Basic and acidic residues" evidence="17">
    <location>
        <begin position="1"/>
        <end position="16"/>
    </location>
</feature>
<keyword evidence="5" id="KW-0479">Metal-binding</keyword>
<dbReference type="SUPFAM" id="SSF52016">
    <property type="entry name" value="LeuD/IlvD-like"/>
    <property type="match status" value="1"/>
</dbReference>
<evidence type="ECO:0000313" key="20">
    <source>
        <dbReference type="EMBL" id="KAK5165736.1"/>
    </source>
</evidence>
<keyword evidence="8" id="KW-0411">Iron-sulfur</keyword>
<dbReference type="InterPro" id="IPR004404">
    <property type="entry name" value="DihydroxyA_deHydtase"/>
</dbReference>
<evidence type="ECO:0000256" key="11">
    <source>
        <dbReference type="ARBA" id="ARBA00029304"/>
    </source>
</evidence>
<comment type="caution">
    <text evidence="20">The sequence shown here is derived from an EMBL/GenBank/DDBJ whole genome shotgun (WGS) entry which is preliminary data.</text>
</comment>
<dbReference type="InterPro" id="IPR056740">
    <property type="entry name" value="ILV_EDD_C"/>
</dbReference>
<evidence type="ECO:0000256" key="2">
    <source>
        <dbReference type="ARBA" id="ARBA00006486"/>
    </source>
</evidence>
<dbReference type="PANTHER" id="PTHR21000">
    <property type="entry name" value="DIHYDROXY-ACID DEHYDRATASE DAD"/>
    <property type="match status" value="1"/>
</dbReference>
<dbReference type="GO" id="GO:0008652">
    <property type="term" value="P:amino acid biosynthetic process"/>
    <property type="evidence" value="ECO:0007669"/>
    <property type="project" value="UniProtKB-KW"/>
</dbReference>
<protein>
    <recommendedName>
        <fullName evidence="14">dihydroxy-acid dehydratase</fullName>
        <ecNumber evidence="14">4.2.1.9</ecNumber>
    </recommendedName>
</protein>
<gene>
    <name evidence="20" type="ORF">LTR77_008659</name>
</gene>
<evidence type="ECO:0000256" key="13">
    <source>
        <dbReference type="ARBA" id="ARBA00029437"/>
    </source>
</evidence>
<dbReference type="Pfam" id="PF00920">
    <property type="entry name" value="ILVD_EDD_N"/>
    <property type="match status" value="1"/>
</dbReference>
<keyword evidence="4" id="KW-0001">2Fe-2S</keyword>
<dbReference type="Gene3D" id="3.50.30.80">
    <property type="entry name" value="IlvD/EDD C-terminal domain-like"/>
    <property type="match status" value="1"/>
</dbReference>
<comment type="cofactor">
    <cofactor evidence="1">
        <name>Mg(2+)</name>
        <dbReference type="ChEBI" id="CHEBI:18420"/>
    </cofactor>
</comment>
<feature type="domain" description="Dihydroxy-acid/6-phosphogluconate dehydratase C-terminal" evidence="19">
    <location>
        <begin position="404"/>
        <end position="593"/>
    </location>
</feature>
<dbReference type="InterPro" id="IPR020558">
    <property type="entry name" value="DiOHA_6PGluconate_deHydtase_CS"/>
</dbReference>
<dbReference type="GO" id="GO:0004160">
    <property type="term" value="F:dihydroxy-acid dehydratase activity"/>
    <property type="evidence" value="ECO:0007669"/>
    <property type="project" value="UniProtKB-EC"/>
</dbReference>
<dbReference type="NCBIfam" id="TIGR00110">
    <property type="entry name" value="ilvD"/>
    <property type="match status" value="1"/>
</dbReference>
<reference evidence="20 21" key="1">
    <citation type="submission" date="2023-08" db="EMBL/GenBank/DDBJ databases">
        <title>Black Yeasts Isolated from many extreme environments.</title>
        <authorList>
            <person name="Coleine C."/>
            <person name="Stajich J.E."/>
            <person name="Selbmann L."/>
        </authorList>
    </citation>
    <scope>NUCLEOTIDE SEQUENCE [LARGE SCALE GENOMIC DNA]</scope>
    <source>
        <strain evidence="20 21">CCFEE 5935</strain>
    </source>
</reference>
<comment type="pathway">
    <text evidence="12">Amino-acid biosynthesis; L-valine biosynthesis; L-valine from pyruvate: step 3/4.</text>
</comment>
<dbReference type="Proteomes" id="UP001337655">
    <property type="component" value="Unassembled WGS sequence"/>
</dbReference>
<sequence length="598" mass="64306">MDPHNKEQEKQPEEPRFLNFPNSKPGSGLNKYSSTLTREHDFPAAQAMLYAAGVPNEHQLKNYPQVGVASVWWEGNPCNTHLLDIAKETKAAILKQDMLAWQYNTIGVSDGITMGGEGMRFSLQSRELIADSIETVTCAQFHDACITIPGCDKNMPGVVMGMARHNRPSIMIYGGSILPGHSNLLEKDINIATVLEAHGSYIYNSLKNPNKPEQTKEELITDFEKNACPGQGACGGMYTANTLATAIETLGLTVPGSSSTPAASPAKMRETQKVAECIKICMEKEILPRQCLSRAAFENAMVMMMALGGSTNGVLHLLAMAGTAGVDLTLDDFQRCSDRIPFIADLAPSGKYLMKDLYEIGGIPSVHKFLIAAGLLDGSTITITGRTLAQNVESWPSLKQGQEMIKSLDNPIKRTGHIEVLYGNLAPGGSVAKITGKEGMSFTGKARVFEKEHELDDALNKGLIPRGENLVLVVRYEGPKGGPGMPEQLKASAAIMGAKLTNVALITDGRYSGASHGFIVGHIVPEAAVGGPIAVVRDGDVITIDAAKHEISFDVGEEEVKRRLRAWKPPAMPVTRGTLAKYARLVGDASHGAVTDLF</sequence>
<evidence type="ECO:0000256" key="3">
    <source>
        <dbReference type="ARBA" id="ARBA00022605"/>
    </source>
</evidence>
<accession>A0AAV9P2P9</accession>
<proteinExistence type="inferred from homology"/>